<dbReference type="SMART" id="SM00665">
    <property type="entry name" value="B561"/>
    <property type="match status" value="1"/>
</dbReference>
<dbReference type="PANTHER" id="PTHR15422:SF43">
    <property type="entry name" value="ASCORBATE FERRIREDUCTASE (TRANSMEMBRANE)"/>
    <property type="match status" value="1"/>
</dbReference>
<evidence type="ECO:0000256" key="6">
    <source>
        <dbReference type="ARBA" id="ARBA00022723"/>
    </source>
</evidence>
<dbReference type="GO" id="GO:0016020">
    <property type="term" value="C:membrane"/>
    <property type="evidence" value="ECO:0007669"/>
    <property type="project" value="UniProtKB-SubCell"/>
</dbReference>
<keyword evidence="9" id="KW-0408">Iron</keyword>
<dbReference type="AlphaFoldDB" id="A0A9N9XQE4"/>
<evidence type="ECO:0000256" key="11">
    <source>
        <dbReference type="ARBA" id="ARBA00024225"/>
    </source>
</evidence>
<feature type="transmembrane region" description="Helical" evidence="12">
    <location>
        <begin position="48"/>
        <end position="66"/>
    </location>
</feature>
<dbReference type="GO" id="GO:0140575">
    <property type="term" value="F:transmembrane monodehydroascorbate reductase activity"/>
    <property type="evidence" value="ECO:0007669"/>
    <property type="project" value="InterPro"/>
</dbReference>
<feature type="transmembrane region" description="Helical" evidence="12">
    <location>
        <begin position="125"/>
        <end position="143"/>
    </location>
</feature>
<keyword evidence="6" id="KW-0479">Metal-binding</keyword>
<evidence type="ECO:0000256" key="1">
    <source>
        <dbReference type="ARBA" id="ARBA00001970"/>
    </source>
</evidence>
<accession>A0A9N9XQE4</accession>
<dbReference type="InterPro" id="IPR006593">
    <property type="entry name" value="Cyt_b561/ferric_Rdtase_TM"/>
</dbReference>
<dbReference type="InterPro" id="IPR045150">
    <property type="entry name" value="CYB561D1/2"/>
</dbReference>
<evidence type="ECO:0000259" key="13">
    <source>
        <dbReference type="PROSITE" id="PS50939"/>
    </source>
</evidence>
<dbReference type="GO" id="GO:0046872">
    <property type="term" value="F:metal ion binding"/>
    <property type="evidence" value="ECO:0007669"/>
    <property type="project" value="UniProtKB-KW"/>
</dbReference>
<evidence type="ECO:0000256" key="7">
    <source>
        <dbReference type="ARBA" id="ARBA00022982"/>
    </source>
</evidence>
<dbReference type="Proteomes" id="UP001153712">
    <property type="component" value="Chromosome 5"/>
</dbReference>
<proteinExistence type="predicted"/>
<name>A0A9N9XQE4_PHYSR</name>
<evidence type="ECO:0000256" key="10">
    <source>
        <dbReference type="ARBA" id="ARBA00023136"/>
    </source>
</evidence>
<dbReference type="EMBL" id="OU900098">
    <property type="protein sequence ID" value="CAG9861902.1"/>
    <property type="molecule type" value="Genomic_DNA"/>
</dbReference>
<keyword evidence="5 12" id="KW-0812">Transmembrane</keyword>
<feature type="transmembrane region" description="Helical" evidence="12">
    <location>
        <begin position="155"/>
        <end position="174"/>
    </location>
</feature>
<evidence type="ECO:0000256" key="9">
    <source>
        <dbReference type="ARBA" id="ARBA00023004"/>
    </source>
</evidence>
<keyword evidence="10 12" id="KW-0472">Membrane</keyword>
<dbReference type="GO" id="GO:0140571">
    <property type="term" value="F:transmembrane ascorbate ferrireductase activity"/>
    <property type="evidence" value="ECO:0007669"/>
    <property type="project" value="UniProtKB-EC"/>
</dbReference>
<dbReference type="OrthoDB" id="432881at2759"/>
<dbReference type="Pfam" id="PF03188">
    <property type="entry name" value="Cytochrom_B561"/>
    <property type="match status" value="1"/>
</dbReference>
<sequence>MAMLIAPSKEAIFRVTEVLFQQILVLFFLLIIWELFKSNAYPASSKDTWHIILNVLGVALCMAEGVQIYRKQSIVTIGDTRDEKRIAHLVVMLFSFVCITTGISLKISTKTEHFKSIHSQLGLSSWVISFVALIGGITAYYSRSMPRVSPMIVKVLHIFIGITAYIIGVATLVYGLEYLMGAHSRGWVALTVLLLVYVAYSLLEPCKSLFNLIMGR</sequence>
<evidence type="ECO:0000313" key="15">
    <source>
        <dbReference type="Proteomes" id="UP001153712"/>
    </source>
</evidence>
<dbReference type="EC" id="7.2.1.3" evidence="11"/>
<keyword evidence="7" id="KW-0249">Electron transport</keyword>
<comment type="cofactor">
    <cofactor evidence="1">
        <name>heme b</name>
        <dbReference type="ChEBI" id="CHEBI:60344"/>
    </cofactor>
</comment>
<feature type="transmembrane region" description="Helical" evidence="12">
    <location>
        <begin position="186"/>
        <end position="203"/>
    </location>
</feature>
<keyword evidence="4" id="KW-0349">Heme</keyword>
<comment type="subcellular location">
    <subcellularLocation>
        <location evidence="2">Membrane</location>
        <topology evidence="2">Multi-pass membrane protein</topology>
    </subcellularLocation>
</comment>
<keyword evidence="8 12" id="KW-1133">Transmembrane helix</keyword>
<evidence type="ECO:0000256" key="3">
    <source>
        <dbReference type="ARBA" id="ARBA00022448"/>
    </source>
</evidence>
<dbReference type="Gene3D" id="1.20.120.1770">
    <property type="match status" value="1"/>
</dbReference>
<evidence type="ECO:0000256" key="8">
    <source>
        <dbReference type="ARBA" id="ARBA00022989"/>
    </source>
</evidence>
<evidence type="ECO:0000313" key="14">
    <source>
        <dbReference type="EMBL" id="CAG9861902.1"/>
    </source>
</evidence>
<dbReference type="PROSITE" id="PS50939">
    <property type="entry name" value="CYTOCHROME_B561"/>
    <property type="match status" value="1"/>
</dbReference>
<keyword evidence="3" id="KW-0813">Transport</keyword>
<feature type="transmembrane region" description="Helical" evidence="12">
    <location>
        <begin position="86"/>
        <end position="105"/>
    </location>
</feature>
<feature type="transmembrane region" description="Helical" evidence="12">
    <location>
        <begin position="12"/>
        <end position="36"/>
    </location>
</feature>
<keyword evidence="15" id="KW-1185">Reference proteome</keyword>
<evidence type="ECO:0000256" key="2">
    <source>
        <dbReference type="ARBA" id="ARBA00004141"/>
    </source>
</evidence>
<evidence type="ECO:0000256" key="12">
    <source>
        <dbReference type="SAM" id="Phobius"/>
    </source>
</evidence>
<evidence type="ECO:0000256" key="5">
    <source>
        <dbReference type="ARBA" id="ARBA00022692"/>
    </source>
</evidence>
<evidence type="ECO:0000256" key="4">
    <source>
        <dbReference type="ARBA" id="ARBA00022617"/>
    </source>
</evidence>
<dbReference type="PANTHER" id="PTHR15422">
    <property type="entry name" value="OS05G0565100 PROTEIN"/>
    <property type="match status" value="1"/>
</dbReference>
<reference evidence="14" key="1">
    <citation type="submission" date="2022-01" db="EMBL/GenBank/DDBJ databases">
        <authorList>
            <person name="King R."/>
        </authorList>
    </citation>
    <scope>NUCLEOTIDE SEQUENCE</scope>
</reference>
<feature type="domain" description="Cytochrome b561" evidence="13">
    <location>
        <begin position="18"/>
        <end position="213"/>
    </location>
</feature>
<organism evidence="14 15">
    <name type="scientific">Phyllotreta striolata</name>
    <name type="common">Striped flea beetle</name>
    <name type="synonym">Crioceris striolata</name>
    <dbReference type="NCBI Taxonomy" id="444603"/>
    <lineage>
        <taxon>Eukaryota</taxon>
        <taxon>Metazoa</taxon>
        <taxon>Ecdysozoa</taxon>
        <taxon>Arthropoda</taxon>
        <taxon>Hexapoda</taxon>
        <taxon>Insecta</taxon>
        <taxon>Pterygota</taxon>
        <taxon>Neoptera</taxon>
        <taxon>Endopterygota</taxon>
        <taxon>Coleoptera</taxon>
        <taxon>Polyphaga</taxon>
        <taxon>Cucujiformia</taxon>
        <taxon>Chrysomeloidea</taxon>
        <taxon>Chrysomelidae</taxon>
        <taxon>Galerucinae</taxon>
        <taxon>Alticini</taxon>
        <taxon>Phyllotreta</taxon>
    </lineage>
</organism>
<protein>
    <recommendedName>
        <fullName evidence="11">ascorbate ferrireductase (transmembrane)</fullName>
        <ecNumber evidence="11">7.2.1.3</ecNumber>
    </recommendedName>
</protein>
<gene>
    <name evidence="14" type="ORF">PHYEVI_LOCUS8227</name>
</gene>